<comment type="caution">
    <text evidence="1">The sequence shown here is derived from an EMBL/GenBank/DDBJ whole genome shotgun (WGS) entry which is preliminary data.</text>
</comment>
<dbReference type="CDD" id="cd12952">
    <property type="entry name" value="MMP_ACEL2062"/>
    <property type="match status" value="1"/>
</dbReference>
<keyword evidence="2" id="KW-1185">Reference proteome</keyword>
<dbReference type="RefSeq" id="WP_204392383.1">
    <property type="nucleotide sequence ID" value="NZ_JAFBBW010000001.1"/>
</dbReference>
<reference evidence="2" key="1">
    <citation type="journal article" date="2019" name="Int. J. Syst. Evol. Microbiol.">
        <title>The Global Catalogue of Microorganisms (GCM) 10K type strain sequencing project: providing services to taxonomists for standard genome sequencing and annotation.</title>
        <authorList>
            <consortium name="The Broad Institute Genomics Platform"/>
            <consortium name="The Broad Institute Genome Sequencing Center for Infectious Disease"/>
            <person name="Wu L."/>
            <person name="Ma J."/>
        </authorList>
    </citation>
    <scope>NUCLEOTIDE SEQUENCE [LARGE SCALE GENOMIC DNA]</scope>
    <source>
        <strain evidence="2">CGMCC 1.12192</strain>
    </source>
</reference>
<accession>A0ABV9R4U5</accession>
<evidence type="ECO:0000313" key="1">
    <source>
        <dbReference type="EMBL" id="MFC4829009.1"/>
    </source>
</evidence>
<organism evidence="1 2">
    <name type="scientific">Agromyces aurantiacus</name>
    <dbReference type="NCBI Taxonomy" id="165814"/>
    <lineage>
        <taxon>Bacteria</taxon>
        <taxon>Bacillati</taxon>
        <taxon>Actinomycetota</taxon>
        <taxon>Actinomycetes</taxon>
        <taxon>Micrococcales</taxon>
        <taxon>Microbacteriaceae</taxon>
        <taxon>Agromyces</taxon>
    </lineage>
</organism>
<proteinExistence type="predicted"/>
<dbReference type="InterPro" id="IPR038555">
    <property type="entry name" value="Zincin_1_sf"/>
</dbReference>
<gene>
    <name evidence="1" type="ORF">ACFPER_09430</name>
</gene>
<sequence>MVAISDDDFDRMVGEVFDALPDEMVRGLENVAIVVEDQPPGERPRLYGQYRGHPLTRRGVYGFGELPDRITLYRNTMAEHSADLAELRARMRITLVHEIGHYFGLDDARLRELGWA</sequence>
<dbReference type="Gene3D" id="3.30.2010.20">
    <property type="match status" value="1"/>
</dbReference>
<dbReference type="Proteomes" id="UP001595960">
    <property type="component" value="Unassembled WGS sequence"/>
</dbReference>
<dbReference type="InterPro" id="IPR010428">
    <property type="entry name" value="Zincin_1"/>
</dbReference>
<dbReference type="EMBL" id="JBHSJC010000001">
    <property type="protein sequence ID" value="MFC4829009.1"/>
    <property type="molecule type" value="Genomic_DNA"/>
</dbReference>
<evidence type="ECO:0000313" key="2">
    <source>
        <dbReference type="Proteomes" id="UP001595960"/>
    </source>
</evidence>
<protein>
    <submittedName>
        <fullName evidence="1">Metallopeptidase family protein</fullName>
    </submittedName>
</protein>
<name>A0ABV9R4U5_9MICO</name>
<dbReference type="Pfam" id="PF06262">
    <property type="entry name" value="Zincin_1"/>
    <property type="match status" value="1"/>
</dbReference>
<dbReference type="SUPFAM" id="SSF55486">
    <property type="entry name" value="Metalloproteases ('zincins'), catalytic domain"/>
    <property type="match status" value="1"/>
</dbReference>